<keyword evidence="7" id="KW-0472">Membrane</keyword>
<feature type="signal peptide" evidence="10">
    <location>
        <begin position="1"/>
        <end position="16"/>
    </location>
</feature>
<keyword evidence="9" id="KW-0175">Coiled coil</keyword>
<evidence type="ECO:0000256" key="3">
    <source>
        <dbReference type="ARBA" id="ARBA00022692"/>
    </source>
</evidence>
<evidence type="ECO:0000256" key="8">
    <source>
        <dbReference type="RuleBase" id="RU003827"/>
    </source>
</evidence>
<evidence type="ECO:0000313" key="13">
    <source>
        <dbReference type="Proteomes" id="UP000314294"/>
    </source>
</evidence>
<dbReference type="PROSITE" id="PS50866">
    <property type="entry name" value="GOLD"/>
    <property type="match status" value="1"/>
</dbReference>
<evidence type="ECO:0000256" key="2">
    <source>
        <dbReference type="ARBA" id="ARBA00007104"/>
    </source>
</evidence>
<dbReference type="AlphaFoldDB" id="A0A4Z2I461"/>
<feature type="coiled-coil region" evidence="9">
    <location>
        <begin position="133"/>
        <end position="160"/>
    </location>
</feature>
<proteinExistence type="inferred from homology"/>
<dbReference type="EMBL" id="SRLO01000143">
    <property type="protein sequence ID" value="TNN72052.1"/>
    <property type="molecule type" value="Genomic_DNA"/>
</dbReference>
<evidence type="ECO:0000256" key="4">
    <source>
        <dbReference type="ARBA" id="ARBA00022729"/>
    </source>
</evidence>
<reference evidence="12 13" key="1">
    <citation type="submission" date="2019-03" db="EMBL/GenBank/DDBJ databases">
        <title>First draft genome of Liparis tanakae, snailfish: a comprehensive survey of snailfish specific genes.</title>
        <authorList>
            <person name="Kim W."/>
            <person name="Song I."/>
            <person name="Jeong J.-H."/>
            <person name="Kim D."/>
            <person name="Kim S."/>
            <person name="Ryu S."/>
            <person name="Song J.Y."/>
            <person name="Lee S.K."/>
        </authorList>
    </citation>
    <scope>NUCLEOTIDE SEQUENCE [LARGE SCALE GENOMIC DNA]</scope>
    <source>
        <tissue evidence="12">Muscle</tissue>
    </source>
</reference>
<dbReference type="InterPro" id="IPR009038">
    <property type="entry name" value="GOLD_dom"/>
</dbReference>
<feature type="chain" id="PRO_5021268171" evidence="10">
    <location>
        <begin position="17"/>
        <end position="203"/>
    </location>
</feature>
<evidence type="ECO:0000256" key="1">
    <source>
        <dbReference type="ARBA" id="ARBA00004115"/>
    </source>
</evidence>
<feature type="domain" description="GOLD" evidence="11">
    <location>
        <begin position="26"/>
        <end position="147"/>
    </location>
</feature>
<dbReference type="OrthoDB" id="3427at2759"/>
<name>A0A4Z2I461_9TELE</name>
<accession>A0A4Z2I461</accession>
<dbReference type="Proteomes" id="UP000314294">
    <property type="component" value="Unassembled WGS sequence"/>
</dbReference>
<sequence>MLTLALLSALCGLASSVFLRVADKERACFTENLPSRTRLVGVYWTRLYDEQGYRYLPVHPDLEVNVLATDPDEQVLLSGSGGPEGNFSFTSRRTGNHRICLRSNSTRRPLVAGGALALHLDLRVGDRTNNYAQIAIEDKLTELQLRVRRLTEQVYHIQNNQDYYRLRLKEVHWIQSSTSRWIFWCVVVQTLCLVPLVAWSPAW</sequence>
<dbReference type="PANTHER" id="PTHR22811">
    <property type="entry name" value="TRANSMEMBRANE EMP24 DOMAIN-CONTAINING PROTEIN"/>
    <property type="match status" value="1"/>
</dbReference>
<dbReference type="SMART" id="SM01190">
    <property type="entry name" value="EMP24_GP25L"/>
    <property type="match status" value="1"/>
</dbReference>
<dbReference type="GO" id="GO:0005789">
    <property type="term" value="C:endoplasmic reticulum membrane"/>
    <property type="evidence" value="ECO:0007669"/>
    <property type="project" value="UniProtKB-SubCell"/>
</dbReference>
<dbReference type="InterPro" id="IPR015720">
    <property type="entry name" value="Emp24-like"/>
</dbReference>
<keyword evidence="4 10" id="KW-0732">Signal</keyword>
<comment type="caution">
    <text evidence="12">The sequence shown here is derived from an EMBL/GenBank/DDBJ whole genome shotgun (WGS) entry which is preliminary data.</text>
</comment>
<keyword evidence="3 8" id="KW-0812">Transmembrane</keyword>
<comment type="similarity">
    <text evidence="2 8">Belongs to the EMP24/GP25L family.</text>
</comment>
<evidence type="ECO:0000256" key="7">
    <source>
        <dbReference type="ARBA" id="ARBA00023136"/>
    </source>
</evidence>
<keyword evidence="5" id="KW-0256">Endoplasmic reticulum</keyword>
<evidence type="ECO:0000256" key="5">
    <source>
        <dbReference type="ARBA" id="ARBA00022824"/>
    </source>
</evidence>
<keyword evidence="6" id="KW-1133">Transmembrane helix</keyword>
<dbReference type="Pfam" id="PF01105">
    <property type="entry name" value="EMP24_GP25L"/>
    <property type="match status" value="1"/>
</dbReference>
<gene>
    <name evidence="12" type="primary">TMED9_1</name>
    <name evidence="12" type="ORF">EYF80_017840</name>
</gene>
<protein>
    <submittedName>
        <fullName evidence="12">Transmembrane emp24 domain-containing protein 9</fullName>
    </submittedName>
</protein>
<evidence type="ECO:0000313" key="12">
    <source>
        <dbReference type="EMBL" id="TNN72052.1"/>
    </source>
</evidence>
<evidence type="ECO:0000256" key="10">
    <source>
        <dbReference type="SAM" id="SignalP"/>
    </source>
</evidence>
<evidence type="ECO:0000256" key="9">
    <source>
        <dbReference type="SAM" id="Coils"/>
    </source>
</evidence>
<evidence type="ECO:0000256" key="6">
    <source>
        <dbReference type="ARBA" id="ARBA00022989"/>
    </source>
</evidence>
<keyword evidence="13" id="KW-1185">Reference proteome</keyword>
<organism evidence="12 13">
    <name type="scientific">Liparis tanakae</name>
    <name type="common">Tanaka's snailfish</name>
    <dbReference type="NCBI Taxonomy" id="230148"/>
    <lineage>
        <taxon>Eukaryota</taxon>
        <taxon>Metazoa</taxon>
        <taxon>Chordata</taxon>
        <taxon>Craniata</taxon>
        <taxon>Vertebrata</taxon>
        <taxon>Euteleostomi</taxon>
        <taxon>Actinopterygii</taxon>
        <taxon>Neopterygii</taxon>
        <taxon>Teleostei</taxon>
        <taxon>Neoteleostei</taxon>
        <taxon>Acanthomorphata</taxon>
        <taxon>Eupercaria</taxon>
        <taxon>Perciformes</taxon>
        <taxon>Cottioidei</taxon>
        <taxon>Cottales</taxon>
        <taxon>Liparidae</taxon>
        <taxon>Liparis</taxon>
    </lineage>
</organism>
<evidence type="ECO:0000259" key="11">
    <source>
        <dbReference type="PROSITE" id="PS50866"/>
    </source>
</evidence>
<comment type="subcellular location">
    <subcellularLocation>
        <location evidence="1">Endoplasmic reticulum membrane</location>
        <topology evidence="1">Single-pass type I membrane protein</topology>
    </subcellularLocation>
    <subcellularLocation>
        <location evidence="8">Membrane</location>
        <topology evidence="8">Single-pass type I membrane protein</topology>
    </subcellularLocation>
</comment>